<organism evidence="2 3">
    <name type="scientific">Aliivibrio fischeri</name>
    <name type="common">Vibrio fischeri</name>
    <dbReference type="NCBI Taxonomy" id="668"/>
    <lineage>
        <taxon>Bacteria</taxon>
        <taxon>Pseudomonadati</taxon>
        <taxon>Pseudomonadota</taxon>
        <taxon>Gammaproteobacteria</taxon>
        <taxon>Vibrionales</taxon>
        <taxon>Vibrionaceae</taxon>
        <taxon>Aliivibrio</taxon>
    </lineage>
</organism>
<dbReference type="EMBL" id="BJTZ01000014">
    <property type="protein sequence ID" value="GEK14293.1"/>
    <property type="molecule type" value="Genomic_DNA"/>
</dbReference>
<proteinExistence type="predicted"/>
<protein>
    <recommendedName>
        <fullName evidence="1">Zinc finger Ogr/Delta-type domain-containing protein</fullName>
    </recommendedName>
</protein>
<dbReference type="InterPro" id="IPR007684">
    <property type="entry name" value="Znf_Ogr/Delta"/>
</dbReference>
<evidence type="ECO:0000259" key="1">
    <source>
        <dbReference type="Pfam" id="PF04606"/>
    </source>
</evidence>
<dbReference type="RefSeq" id="WP_146864618.1">
    <property type="nucleotide sequence ID" value="NZ_BJTZ01000014.1"/>
</dbReference>
<sequence>MYVTCPACHSKARTIDQKKETATESVLTCQCCNLNCSSSFKLSLVMVNKGVTSGKKEAA</sequence>
<accession>A0A510UI26</accession>
<name>A0A510UI26_ALIFS</name>
<dbReference type="Pfam" id="PF04606">
    <property type="entry name" value="Ogr_Delta"/>
    <property type="match status" value="1"/>
</dbReference>
<feature type="domain" description="Zinc finger Ogr/Delta-type" evidence="1">
    <location>
        <begin position="4"/>
        <end position="46"/>
    </location>
</feature>
<reference evidence="2 3" key="1">
    <citation type="submission" date="2019-07" db="EMBL/GenBank/DDBJ databases">
        <title>Whole genome shotgun sequence of Aliivibrio fischeri NBRC 101058.</title>
        <authorList>
            <person name="Hosoyama A."/>
            <person name="Uohara A."/>
            <person name="Ohji S."/>
            <person name="Ichikawa N."/>
        </authorList>
    </citation>
    <scope>NUCLEOTIDE SEQUENCE [LARGE SCALE GENOMIC DNA]</scope>
    <source>
        <strain evidence="2 3">NBRC 101058</strain>
    </source>
</reference>
<evidence type="ECO:0000313" key="2">
    <source>
        <dbReference type="EMBL" id="GEK14293.1"/>
    </source>
</evidence>
<gene>
    <name evidence="2" type="ORF">AFI02nite_23290</name>
</gene>
<dbReference type="AlphaFoldDB" id="A0A510UI26"/>
<dbReference type="Proteomes" id="UP000321787">
    <property type="component" value="Unassembled WGS sequence"/>
</dbReference>
<comment type="caution">
    <text evidence="2">The sequence shown here is derived from an EMBL/GenBank/DDBJ whole genome shotgun (WGS) entry which is preliminary data.</text>
</comment>
<evidence type="ECO:0000313" key="3">
    <source>
        <dbReference type="Proteomes" id="UP000321787"/>
    </source>
</evidence>